<evidence type="ECO:0000256" key="1">
    <source>
        <dbReference type="SAM" id="SignalP"/>
    </source>
</evidence>
<feature type="chain" id="PRO_5046755206" evidence="1">
    <location>
        <begin position="19"/>
        <end position="209"/>
    </location>
</feature>
<dbReference type="Proteomes" id="UP001597546">
    <property type="component" value="Unassembled WGS sequence"/>
</dbReference>
<accession>A0ABW5TM00</accession>
<organism evidence="2 3">
    <name type="scientific">Pedobacter alpinus</name>
    <dbReference type="NCBI Taxonomy" id="1590643"/>
    <lineage>
        <taxon>Bacteria</taxon>
        <taxon>Pseudomonadati</taxon>
        <taxon>Bacteroidota</taxon>
        <taxon>Sphingobacteriia</taxon>
        <taxon>Sphingobacteriales</taxon>
        <taxon>Sphingobacteriaceae</taxon>
        <taxon>Pedobacter</taxon>
    </lineage>
</organism>
<dbReference type="EMBL" id="JBHULV010000001">
    <property type="protein sequence ID" value="MFD2730114.1"/>
    <property type="molecule type" value="Genomic_DNA"/>
</dbReference>
<comment type="caution">
    <text evidence="2">The sequence shown here is derived from an EMBL/GenBank/DDBJ whole genome shotgun (WGS) entry which is preliminary data.</text>
</comment>
<dbReference type="RefSeq" id="WP_379044887.1">
    <property type="nucleotide sequence ID" value="NZ_JBHSKW010000050.1"/>
</dbReference>
<evidence type="ECO:0000313" key="2">
    <source>
        <dbReference type="EMBL" id="MFD2730114.1"/>
    </source>
</evidence>
<proteinExistence type="predicted"/>
<dbReference type="Pfam" id="PF13715">
    <property type="entry name" value="CarbopepD_reg_2"/>
    <property type="match status" value="1"/>
</dbReference>
<gene>
    <name evidence="2" type="ORF">ACFSSE_00195</name>
</gene>
<dbReference type="InterPro" id="IPR008969">
    <property type="entry name" value="CarboxyPept-like_regulatory"/>
</dbReference>
<sequence length="209" mass="23719">MKNIILLLFLFIGLQSFAQQEKPLVQFSGVIYDADSNSVVPYVTIRNVTDNGKSSSANYKGYFSFVVHEGDSIVFSSVGYKKLELIIPTKVKDKKFTAIIKIKPDNIELPMVTVFPWASVDEFKKEFLSMKFADDDLEIAMKNLSKSSLRELSANLPRDGQEYRSNSFQSNHYNLSNKNMVQTNPLLNPFAWGALIKQIMDGDKRRADD</sequence>
<protein>
    <submittedName>
        <fullName evidence="2">Carboxypeptidase-like regulatory domain-containing protein</fullName>
    </submittedName>
</protein>
<feature type="signal peptide" evidence="1">
    <location>
        <begin position="1"/>
        <end position="18"/>
    </location>
</feature>
<name>A0ABW5TM00_9SPHI</name>
<keyword evidence="1" id="KW-0732">Signal</keyword>
<dbReference type="SUPFAM" id="SSF49464">
    <property type="entry name" value="Carboxypeptidase regulatory domain-like"/>
    <property type="match status" value="1"/>
</dbReference>
<evidence type="ECO:0000313" key="3">
    <source>
        <dbReference type="Proteomes" id="UP001597546"/>
    </source>
</evidence>
<keyword evidence="3" id="KW-1185">Reference proteome</keyword>
<reference evidence="3" key="1">
    <citation type="journal article" date="2019" name="Int. J. Syst. Evol. Microbiol.">
        <title>The Global Catalogue of Microorganisms (GCM) 10K type strain sequencing project: providing services to taxonomists for standard genome sequencing and annotation.</title>
        <authorList>
            <consortium name="The Broad Institute Genomics Platform"/>
            <consortium name="The Broad Institute Genome Sequencing Center for Infectious Disease"/>
            <person name="Wu L."/>
            <person name="Ma J."/>
        </authorList>
    </citation>
    <scope>NUCLEOTIDE SEQUENCE [LARGE SCALE GENOMIC DNA]</scope>
    <source>
        <strain evidence="3">KCTC 42456</strain>
    </source>
</reference>